<dbReference type="GO" id="GO:0005886">
    <property type="term" value="C:plasma membrane"/>
    <property type="evidence" value="ECO:0007669"/>
    <property type="project" value="UniProtKB-SubCell"/>
</dbReference>
<dbReference type="PANTHER" id="PTHR43394">
    <property type="entry name" value="ATP-DEPENDENT PERMEASE MDL1, MITOCHONDRIAL"/>
    <property type="match status" value="1"/>
</dbReference>
<gene>
    <name evidence="11" type="ordered locus">Psta_2756</name>
</gene>
<dbReference type="PANTHER" id="PTHR43394:SF4">
    <property type="entry name" value="TOXIN SECRETION ABC TRANSPORTER ATP-BINDING PROTEIN"/>
    <property type="match status" value="1"/>
</dbReference>
<dbReference type="SMART" id="SM00382">
    <property type="entry name" value="AAA"/>
    <property type="match status" value="1"/>
</dbReference>
<dbReference type="STRING" id="530564.Psta_2756"/>
<feature type="transmembrane region" description="Helical" evidence="8">
    <location>
        <begin position="28"/>
        <end position="49"/>
    </location>
</feature>
<protein>
    <submittedName>
        <fullName evidence="11">ABC transporter related protein</fullName>
    </submittedName>
</protein>
<dbReference type="InterPro" id="IPR039421">
    <property type="entry name" value="Type_1_exporter"/>
</dbReference>
<dbReference type="GO" id="GO:0005524">
    <property type="term" value="F:ATP binding"/>
    <property type="evidence" value="ECO:0007669"/>
    <property type="project" value="UniProtKB-KW"/>
</dbReference>
<name>D2R7J6_PIRSD</name>
<accession>D2R7J6</accession>
<dbReference type="PROSITE" id="PS50893">
    <property type="entry name" value="ABC_TRANSPORTER_2"/>
    <property type="match status" value="1"/>
</dbReference>
<dbReference type="Pfam" id="PF00664">
    <property type="entry name" value="ABC_membrane"/>
    <property type="match status" value="1"/>
</dbReference>
<dbReference type="InterPro" id="IPR027417">
    <property type="entry name" value="P-loop_NTPase"/>
</dbReference>
<keyword evidence="12" id="KW-1185">Reference proteome</keyword>
<dbReference type="Pfam" id="PF00005">
    <property type="entry name" value="ABC_tran"/>
    <property type="match status" value="1"/>
</dbReference>
<evidence type="ECO:0000256" key="7">
    <source>
        <dbReference type="SAM" id="MobiDB-lite"/>
    </source>
</evidence>
<evidence type="ECO:0000313" key="11">
    <source>
        <dbReference type="EMBL" id="ADB17422.1"/>
    </source>
</evidence>
<evidence type="ECO:0000256" key="3">
    <source>
        <dbReference type="ARBA" id="ARBA00022741"/>
    </source>
</evidence>
<dbReference type="SUPFAM" id="SSF52540">
    <property type="entry name" value="P-loop containing nucleoside triphosphate hydrolases"/>
    <property type="match status" value="1"/>
</dbReference>
<keyword evidence="5 8" id="KW-1133">Transmembrane helix</keyword>
<evidence type="ECO:0000313" key="12">
    <source>
        <dbReference type="Proteomes" id="UP000001887"/>
    </source>
</evidence>
<feature type="transmembrane region" description="Helical" evidence="8">
    <location>
        <begin position="252"/>
        <end position="275"/>
    </location>
</feature>
<dbReference type="InterPro" id="IPR011527">
    <property type="entry name" value="ABC1_TM_dom"/>
</dbReference>
<dbReference type="OrthoDB" id="311344at2"/>
<feature type="transmembrane region" description="Helical" evidence="8">
    <location>
        <begin position="169"/>
        <end position="190"/>
    </location>
</feature>
<feature type="transmembrane region" description="Helical" evidence="8">
    <location>
        <begin position="61"/>
        <end position="85"/>
    </location>
</feature>
<feature type="domain" description="ABC transmembrane type-1" evidence="10">
    <location>
        <begin position="29"/>
        <end position="310"/>
    </location>
</feature>
<evidence type="ECO:0000256" key="2">
    <source>
        <dbReference type="ARBA" id="ARBA00022692"/>
    </source>
</evidence>
<keyword evidence="3" id="KW-0547">Nucleotide-binding</keyword>
<comment type="subcellular location">
    <subcellularLocation>
        <location evidence="1">Cell membrane</location>
        <topology evidence="1">Multi-pass membrane protein</topology>
    </subcellularLocation>
</comment>
<proteinExistence type="predicted"/>
<dbReference type="InterPro" id="IPR036640">
    <property type="entry name" value="ABC1_TM_sf"/>
</dbReference>
<dbReference type="HOGENOM" id="CLU_000604_60_1_0"/>
<dbReference type="Gene3D" id="3.40.50.300">
    <property type="entry name" value="P-loop containing nucleotide triphosphate hydrolases"/>
    <property type="match status" value="1"/>
</dbReference>
<evidence type="ECO:0000259" key="10">
    <source>
        <dbReference type="PROSITE" id="PS50929"/>
    </source>
</evidence>
<evidence type="ECO:0000256" key="4">
    <source>
        <dbReference type="ARBA" id="ARBA00022840"/>
    </source>
</evidence>
<evidence type="ECO:0000256" key="5">
    <source>
        <dbReference type="ARBA" id="ARBA00022989"/>
    </source>
</evidence>
<feature type="transmembrane region" description="Helical" evidence="8">
    <location>
        <begin position="281"/>
        <end position="299"/>
    </location>
</feature>
<feature type="domain" description="ABC transporter" evidence="9">
    <location>
        <begin position="343"/>
        <end position="580"/>
    </location>
</feature>
<evidence type="ECO:0000256" key="1">
    <source>
        <dbReference type="ARBA" id="ARBA00004651"/>
    </source>
</evidence>
<evidence type="ECO:0000256" key="6">
    <source>
        <dbReference type="ARBA" id="ARBA00023136"/>
    </source>
</evidence>
<dbReference type="Proteomes" id="UP000001887">
    <property type="component" value="Chromosome"/>
</dbReference>
<dbReference type="PROSITE" id="PS50929">
    <property type="entry name" value="ABC_TM1F"/>
    <property type="match status" value="1"/>
</dbReference>
<sequence>MHGSHGEAPYVGPLGQLLRLLRPDLTDIVVVGIFSLVVGLLSLATPITVEALVNTVTFGRYLQPLVVLAIMLFAFLGFAALLKGLQTYIAEIMQRRVFVRVVMQLAEKLPRVKRDAFAEQHGPEMINRFFEVITVQKSAALLVLDGIAIVITAIIGMIVLAFYHPYLLGFDLVLMGSVAFAVFALGRGAVDTAINESYKKYAVASWLEQLAMFPTTFKLDGGRQRARERADELTVDYLKARQNHFAILIRQIIFSLALQAVAGASLLGIGGFLVINGQLTLGQLVAAELIVAVIVGSFAKLGKHMESYYDLLAACDKLGHLFDLPTERDEGVNPQRLSLGARVALHRVTLQGGHHGATAPHASNPLSLVIEPGERVAISGPPGSGKSHLLEMLYALDDPAHGYIEFDALDLRSVSPAALREQVALVQSIEVFEGTVAENIDLGRAGINYEDVRQVLEDLDLWNEVMHLPEGLQTKLSPTGNPLSGSQLIRLALARALVSKPRLMMVDTILDQLADHQLRRVLDALTSADRSRTLIIVSGRDGLLSSCDRAIHLGPDFHSDGTSPEEDPTSSGTKNRLGLVSVR</sequence>
<organism evidence="11 12">
    <name type="scientific">Pirellula staleyi (strain ATCC 27377 / DSM 6068 / ICPB 4128)</name>
    <name type="common">Pirella staleyi</name>
    <dbReference type="NCBI Taxonomy" id="530564"/>
    <lineage>
        <taxon>Bacteria</taxon>
        <taxon>Pseudomonadati</taxon>
        <taxon>Planctomycetota</taxon>
        <taxon>Planctomycetia</taxon>
        <taxon>Pirellulales</taxon>
        <taxon>Pirellulaceae</taxon>
        <taxon>Pirellula</taxon>
    </lineage>
</organism>
<dbReference type="Gene3D" id="1.20.1560.10">
    <property type="entry name" value="ABC transporter type 1, transmembrane domain"/>
    <property type="match status" value="1"/>
</dbReference>
<feature type="region of interest" description="Disordered" evidence="7">
    <location>
        <begin position="555"/>
        <end position="583"/>
    </location>
</feature>
<dbReference type="GO" id="GO:0015421">
    <property type="term" value="F:ABC-type oligopeptide transporter activity"/>
    <property type="evidence" value="ECO:0007669"/>
    <property type="project" value="TreeGrafter"/>
</dbReference>
<keyword evidence="6 8" id="KW-0472">Membrane</keyword>
<dbReference type="AlphaFoldDB" id="D2R7J6"/>
<reference evidence="11 12" key="1">
    <citation type="journal article" date="2009" name="Stand. Genomic Sci.">
        <title>Complete genome sequence of Pirellula staleyi type strain (ATCC 27377).</title>
        <authorList>
            <person name="Clum A."/>
            <person name="Tindall B.J."/>
            <person name="Sikorski J."/>
            <person name="Ivanova N."/>
            <person name="Mavrommatis K."/>
            <person name="Lucas S."/>
            <person name="Glavina del Rio T."/>
            <person name="Nolan M."/>
            <person name="Chen F."/>
            <person name="Tice H."/>
            <person name="Pitluck S."/>
            <person name="Cheng J.F."/>
            <person name="Chertkov O."/>
            <person name="Brettin T."/>
            <person name="Han C."/>
            <person name="Detter J.C."/>
            <person name="Kuske C."/>
            <person name="Bruce D."/>
            <person name="Goodwin L."/>
            <person name="Ovchinikova G."/>
            <person name="Pati A."/>
            <person name="Mikhailova N."/>
            <person name="Chen A."/>
            <person name="Palaniappan K."/>
            <person name="Land M."/>
            <person name="Hauser L."/>
            <person name="Chang Y.J."/>
            <person name="Jeffries C.D."/>
            <person name="Chain P."/>
            <person name="Rohde M."/>
            <person name="Goker M."/>
            <person name="Bristow J."/>
            <person name="Eisen J.A."/>
            <person name="Markowitz V."/>
            <person name="Hugenholtz P."/>
            <person name="Kyrpides N.C."/>
            <person name="Klenk H.P."/>
            <person name="Lapidus A."/>
        </authorList>
    </citation>
    <scope>NUCLEOTIDE SEQUENCE [LARGE SCALE GENOMIC DNA]</scope>
    <source>
        <strain evidence="12">ATCC 27377 / DSM 6068 / ICPB 4128</strain>
    </source>
</reference>
<dbReference type="GO" id="GO:0016887">
    <property type="term" value="F:ATP hydrolysis activity"/>
    <property type="evidence" value="ECO:0007669"/>
    <property type="project" value="InterPro"/>
</dbReference>
<dbReference type="eggNOG" id="COG2274">
    <property type="taxonomic scope" value="Bacteria"/>
</dbReference>
<feature type="transmembrane region" description="Helical" evidence="8">
    <location>
        <begin position="139"/>
        <end position="163"/>
    </location>
</feature>
<keyword evidence="2 8" id="KW-0812">Transmembrane</keyword>
<dbReference type="EMBL" id="CP001848">
    <property type="protein sequence ID" value="ADB17422.1"/>
    <property type="molecule type" value="Genomic_DNA"/>
</dbReference>
<keyword evidence="4" id="KW-0067">ATP-binding</keyword>
<evidence type="ECO:0000256" key="8">
    <source>
        <dbReference type="SAM" id="Phobius"/>
    </source>
</evidence>
<dbReference type="InterPro" id="IPR003593">
    <property type="entry name" value="AAA+_ATPase"/>
</dbReference>
<dbReference type="SUPFAM" id="SSF90123">
    <property type="entry name" value="ABC transporter transmembrane region"/>
    <property type="match status" value="1"/>
</dbReference>
<dbReference type="InterPro" id="IPR003439">
    <property type="entry name" value="ABC_transporter-like_ATP-bd"/>
</dbReference>
<evidence type="ECO:0000259" key="9">
    <source>
        <dbReference type="PROSITE" id="PS50893"/>
    </source>
</evidence>
<dbReference type="KEGG" id="psl:Psta_2756"/>